<keyword evidence="2" id="KW-0677">Repeat</keyword>
<reference evidence="10" key="1">
    <citation type="submission" date="2025-08" db="UniProtKB">
        <authorList>
            <consortium name="RefSeq"/>
        </authorList>
    </citation>
    <scope>IDENTIFICATION</scope>
    <source>
        <strain evidence="10">J_2021</strain>
        <tissue evidence="10">Erythrocytes</tissue>
    </source>
</reference>
<dbReference type="RefSeq" id="XP_041429640.1">
    <property type="nucleotide sequence ID" value="XM_041573706.1"/>
</dbReference>
<dbReference type="PANTHER" id="PTHR11481:SF113">
    <property type="entry name" value="FC RECEPTOR-LIKE PROTEIN 4"/>
    <property type="match status" value="1"/>
</dbReference>
<dbReference type="SUPFAM" id="SSF48726">
    <property type="entry name" value="Immunoglobulin"/>
    <property type="match status" value="3"/>
</dbReference>
<keyword evidence="6" id="KW-1133">Transmembrane helix</keyword>
<feature type="region of interest" description="Disordered" evidence="5">
    <location>
        <begin position="473"/>
        <end position="507"/>
    </location>
</feature>
<dbReference type="PANTHER" id="PTHR11481">
    <property type="entry name" value="IMMUNOGLOBULIN FC RECEPTOR"/>
    <property type="match status" value="1"/>
</dbReference>
<dbReference type="OrthoDB" id="9950534at2759"/>
<keyword evidence="6" id="KW-0812">Transmembrane</keyword>
<dbReference type="SMART" id="SM00409">
    <property type="entry name" value="IG"/>
    <property type="match status" value="3"/>
</dbReference>
<evidence type="ECO:0000256" key="7">
    <source>
        <dbReference type="SAM" id="SignalP"/>
    </source>
</evidence>
<dbReference type="GeneID" id="121397240"/>
<dbReference type="InterPro" id="IPR013783">
    <property type="entry name" value="Ig-like_fold"/>
</dbReference>
<proteinExistence type="predicted"/>
<feature type="signal peptide" evidence="7">
    <location>
        <begin position="1"/>
        <end position="17"/>
    </location>
</feature>
<feature type="transmembrane region" description="Helical" evidence="6">
    <location>
        <begin position="404"/>
        <end position="426"/>
    </location>
</feature>
<feature type="domain" description="Ig-like" evidence="8">
    <location>
        <begin position="107"/>
        <end position="190"/>
    </location>
</feature>
<dbReference type="GO" id="GO:0006955">
    <property type="term" value="P:immune response"/>
    <property type="evidence" value="ECO:0000318"/>
    <property type="project" value="GO_Central"/>
</dbReference>
<feature type="compositionally biased region" description="Acidic residues" evidence="5">
    <location>
        <begin position="373"/>
        <end position="382"/>
    </location>
</feature>
<dbReference type="Proteomes" id="UP000186698">
    <property type="component" value="Chromosome 8L"/>
</dbReference>
<accession>A0A8J1LLP8</accession>
<keyword evidence="3" id="KW-1015">Disulfide bond</keyword>
<sequence>MAVLGLILLIFIGMDTAALFTNPQIRLSPTFLAEGDEMTITCDANLGDGTELQFAFYKNGINVQGFSDSCNYTVPSAQLEESGNYTCEVKKISPVSHIQVEELFSIPDITVSPDQVTEGDHMNITCDTKLSQHRKTTELQFVFYRNGHNVQGFSLSNQYGVPSAQLEDSGNYTCEVQTPTGTLRKRSSVANIQIQELFSIPDITVSPDQVTEGDHMNITCDTKLSQHRKTTELQFVFYRNGHNVQGFNLSNQYEVPSAQLEDSGNYTCEVQTPTGTLRKRSSVANIQIQGAAPKDRKNATDISSQISRTREDTEDRQMANAISTQKNETIEDPDQDEASQDSRVRKISSQPPFQLGEDRKMANAISTQKNETIEDPDQDEASQDSRVRKISSQPPFQLGERSQMYLVLGIIGTLLALLILAVVFVIKNKQKRASWLIQHLQLLKTARSRIPKVNMSSVPILISFVPEKPAYTELSSPQGTTEHLNQKRHHQNNNTQSTGTEFFGQGI</sequence>
<dbReference type="Pfam" id="PF13895">
    <property type="entry name" value="Ig_2"/>
    <property type="match status" value="3"/>
</dbReference>
<keyword evidence="1 7" id="KW-0732">Signal</keyword>
<evidence type="ECO:0000256" key="3">
    <source>
        <dbReference type="ARBA" id="ARBA00023157"/>
    </source>
</evidence>
<dbReference type="Gene3D" id="2.60.40.10">
    <property type="entry name" value="Immunoglobulins"/>
    <property type="match status" value="3"/>
</dbReference>
<feature type="domain" description="Ig-like" evidence="8">
    <location>
        <begin position="201"/>
        <end position="284"/>
    </location>
</feature>
<evidence type="ECO:0000256" key="5">
    <source>
        <dbReference type="SAM" id="MobiDB-lite"/>
    </source>
</evidence>
<dbReference type="InterPro" id="IPR003598">
    <property type="entry name" value="Ig_sub2"/>
</dbReference>
<dbReference type="InterPro" id="IPR050488">
    <property type="entry name" value="Ig_Fc_receptor"/>
</dbReference>
<evidence type="ECO:0000313" key="9">
    <source>
        <dbReference type="Proteomes" id="UP000186698"/>
    </source>
</evidence>
<name>A0A8J1LLP8_XENLA</name>
<evidence type="ECO:0000256" key="2">
    <source>
        <dbReference type="ARBA" id="ARBA00022737"/>
    </source>
</evidence>
<gene>
    <name evidence="10" type="primary">LOC121397240</name>
</gene>
<dbReference type="SMART" id="SM00408">
    <property type="entry name" value="IGc2"/>
    <property type="match status" value="3"/>
</dbReference>
<dbReference type="FunFam" id="2.60.40.10:FF:000651">
    <property type="entry name" value="Fc receptor like 1"/>
    <property type="match status" value="2"/>
</dbReference>
<feature type="region of interest" description="Disordered" evidence="5">
    <location>
        <begin position="287"/>
        <end position="394"/>
    </location>
</feature>
<dbReference type="KEGG" id="xla:121397240"/>
<keyword evidence="9" id="KW-1185">Reference proteome</keyword>
<organism evidence="9 10">
    <name type="scientific">Xenopus laevis</name>
    <name type="common">African clawed frog</name>
    <dbReference type="NCBI Taxonomy" id="8355"/>
    <lineage>
        <taxon>Eukaryota</taxon>
        <taxon>Metazoa</taxon>
        <taxon>Chordata</taxon>
        <taxon>Craniata</taxon>
        <taxon>Vertebrata</taxon>
        <taxon>Euteleostomi</taxon>
        <taxon>Amphibia</taxon>
        <taxon>Batrachia</taxon>
        <taxon>Anura</taxon>
        <taxon>Pipoidea</taxon>
        <taxon>Pipidae</taxon>
        <taxon>Xenopodinae</taxon>
        <taxon>Xenopus</taxon>
        <taxon>Xenopus</taxon>
    </lineage>
</organism>
<dbReference type="GO" id="GO:0009897">
    <property type="term" value="C:external side of plasma membrane"/>
    <property type="evidence" value="ECO:0000318"/>
    <property type="project" value="GO_Central"/>
</dbReference>
<dbReference type="InterPro" id="IPR036179">
    <property type="entry name" value="Ig-like_dom_sf"/>
</dbReference>
<feature type="chain" id="PRO_5035320311" evidence="7">
    <location>
        <begin position="18"/>
        <end position="507"/>
    </location>
</feature>
<keyword evidence="4" id="KW-0393">Immunoglobulin domain</keyword>
<evidence type="ECO:0000313" key="10">
    <source>
        <dbReference type="RefSeq" id="XP_041429640.1"/>
    </source>
</evidence>
<evidence type="ECO:0000256" key="1">
    <source>
        <dbReference type="ARBA" id="ARBA00022729"/>
    </source>
</evidence>
<feature type="domain" description="Ig-like" evidence="8">
    <location>
        <begin position="23"/>
        <end position="105"/>
    </location>
</feature>
<evidence type="ECO:0000256" key="4">
    <source>
        <dbReference type="ARBA" id="ARBA00023319"/>
    </source>
</evidence>
<feature type="compositionally biased region" description="Basic and acidic residues" evidence="5">
    <location>
        <begin position="308"/>
        <end position="317"/>
    </location>
</feature>
<dbReference type="AlphaFoldDB" id="A0A8J1LLP8"/>
<dbReference type="GO" id="GO:0004888">
    <property type="term" value="F:transmembrane signaling receptor activity"/>
    <property type="evidence" value="ECO:0000318"/>
    <property type="project" value="GO_Central"/>
</dbReference>
<dbReference type="InterPro" id="IPR007110">
    <property type="entry name" value="Ig-like_dom"/>
</dbReference>
<dbReference type="GO" id="GO:0007166">
    <property type="term" value="P:cell surface receptor signaling pathway"/>
    <property type="evidence" value="ECO:0000318"/>
    <property type="project" value="GO_Central"/>
</dbReference>
<evidence type="ECO:0000256" key="6">
    <source>
        <dbReference type="SAM" id="Phobius"/>
    </source>
</evidence>
<feature type="compositionally biased region" description="Polar residues" evidence="5">
    <location>
        <begin position="473"/>
        <end position="483"/>
    </location>
</feature>
<evidence type="ECO:0000259" key="8">
    <source>
        <dbReference type="PROSITE" id="PS50835"/>
    </source>
</evidence>
<feature type="compositionally biased region" description="Acidic residues" evidence="5">
    <location>
        <begin position="330"/>
        <end position="339"/>
    </location>
</feature>
<dbReference type="PROSITE" id="PS50835">
    <property type="entry name" value="IG_LIKE"/>
    <property type="match status" value="3"/>
</dbReference>
<protein>
    <submittedName>
        <fullName evidence="10">CD166 antigen-like</fullName>
    </submittedName>
</protein>
<keyword evidence="6" id="KW-0472">Membrane</keyword>
<dbReference type="InterPro" id="IPR003599">
    <property type="entry name" value="Ig_sub"/>
</dbReference>